<comment type="caution">
    <text evidence="1">The sequence shown here is derived from an EMBL/GenBank/DDBJ whole genome shotgun (WGS) entry which is preliminary data.</text>
</comment>
<name>A0ACC2PMM4_9HYME</name>
<proteinExistence type="predicted"/>
<accession>A0ACC2PMM4</accession>
<organism evidence="1 2">
    <name type="scientific">Eretmocerus hayati</name>
    <dbReference type="NCBI Taxonomy" id="131215"/>
    <lineage>
        <taxon>Eukaryota</taxon>
        <taxon>Metazoa</taxon>
        <taxon>Ecdysozoa</taxon>
        <taxon>Arthropoda</taxon>
        <taxon>Hexapoda</taxon>
        <taxon>Insecta</taxon>
        <taxon>Pterygota</taxon>
        <taxon>Neoptera</taxon>
        <taxon>Endopterygota</taxon>
        <taxon>Hymenoptera</taxon>
        <taxon>Apocrita</taxon>
        <taxon>Proctotrupomorpha</taxon>
        <taxon>Chalcidoidea</taxon>
        <taxon>Aphelinidae</taxon>
        <taxon>Aphelininae</taxon>
        <taxon>Eretmocerus</taxon>
    </lineage>
</organism>
<dbReference type="Proteomes" id="UP001239111">
    <property type="component" value="Chromosome 1"/>
</dbReference>
<reference evidence="1" key="1">
    <citation type="submission" date="2023-04" db="EMBL/GenBank/DDBJ databases">
        <title>A chromosome-level genome assembly of the parasitoid wasp Eretmocerus hayati.</title>
        <authorList>
            <person name="Zhong Y."/>
            <person name="Liu S."/>
            <person name="Liu Y."/>
        </authorList>
    </citation>
    <scope>NUCLEOTIDE SEQUENCE</scope>
    <source>
        <strain evidence="1">ZJU_SS_LIU_2023</strain>
    </source>
</reference>
<sequence length="232" mass="25434">MSKILKYDIKDRDVSRGLIRKTSDSVADWGPAIALFALCYVSTSNKATTVALLVVAVGLNAGSVCGSQINHIDLSPNFAGTLMSITNYKWGWRHVQVFLMFAGVTIAYTVRISMSVTIVSMRNRASANSNSPEYDWDNRTSNSILSSFFWGYVITQIPGGYLSRRWSAGKNCIRRNACELGNQSTDSYIVGIRASVCHVLQNSDGPLPRTTDAVQLYHAVSMGTTGRKDTSE</sequence>
<evidence type="ECO:0000313" key="2">
    <source>
        <dbReference type="Proteomes" id="UP001239111"/>
    </source>
</evidence>
<keyword evidence="2" id="KW-1185">Reference proteome</keyword>
<dbReference type="EMBL" id="CM056741">
    <property type="protein sequence ID" value="KAJ8684849.1"/>
    <property type="molecule type" value="Genomic_DNA"/>
</dbReference>
<evidence type="ECO:0000313" key="1">
    <source>
        <dbReference type="EMBL" id="KAJ8684849.1"/>
    </source>
</evidence>
<protein>
    <submittedName>
        <fullName evidence="1">Uncharacterized protein</fullName>
    </submittedName>
</protein>
<gene>
    <name evidence="1" type="ORF">QAD02_020642</name>
</gene>